<organism evidence="2 3">
    <name type="scientific">Colocasia esculenta</name>
    <name type="common">Wild taro</name>
    <name type="synonym">Arum esculentum</name>
    <dbReference type="NCBI Taxonomy" id="4460"/>
    <lineage>
        <taxon>Eukaryota</taxon>
        <taxon>Viridiplantae</taxon>
        <taxon>Streptophyta</taxon>
        <taxon>Embryophyta</taxon>
        <taxon>Tracheophyta</taxon>
        <taxon>Spermatophyta</taxon>
        <taxon>Magnoliopsida</taxon>
        <taxon>Liliopsida</taxon>
        <taxon>Araceae</taxon>
        <taxon>Aroideae</taxon>
        <taxon>Colocasieae</taxon>
        <taxon>Colocasia</taxon>
    </lineage>
</organism>
<reference evidence="2" key="1">
    <citation type="submission" date="2017-07" db="EMBL/GenBank/DDBJ databases">
        <title>Taro Niue Genome Assembly and Annotation.</title>
        <authorList>
            <person name="Atibalentja N."/>
            <person name="Keating K."/>
            <person name="Fields C.J."/>
        </authorList>
    </citation>
    <scope>NUCLEOTIDE SEQUENCE</scope>
    <source>
        <strain evidence="2">Niue_2</strain>
        <tissue evidence="2">Leaf</tissue>
    </source>
</reference>
<accession>A0A843XI66</accession>
<gene>
    <name evidence="2" type="ORF">Taro_052279</name>
</gene>
<comment type="caution">
    <text evidence="2">The sequence shown here is derived from an EMBL/GenBank/DDBJ whole genome shotgun (WGS) entry which is preliminary data.</text>
</comment>
<feature type="non-terminal residue" evidence="2">
    <location>
        <position position="159"/>
    </location>
</feature>
<name>A0A843XI66_COLES</name>
<dbReference type="Proteomes" id="UP000652761">
    <property type="component" value="Unassembled WGS sequence"/>
</dbReference>
<feature type="compositionally biased region" description="Basic residues" evidence="1">
    <location>
        <begin position="56"/>
        <end position="68"/>
    </location>
</feature>
<protein>
    <submittedName>
        <fullName evidence="2">Uncharacterized protein</fullName>
    </submittedName>
</protein>
<keyword evidence="3" id="KW-1185">Reference proteome</keyword>
<feature type="region of interest" description="Disordered" evidence="1">
    <location>
        <begin position="45"/>
        <end position="72"/>
    </location>
</feature>
<dbReference type="AlphaFoldDB" id="A0A843XI66"/>
<evidence type="ECO:0000256" key="1">
    <source>
        <dbReference type="SAM" id="MobiDB-lite"/>
    </source>
</evidence>
<proteinExistence type="predicted"/>
<sequence>MKRRSPVRFSPQPLALGASSTSICPSSPESGVVVSFHSREAGGIPTRKMPSTAAGRVHRGRKNPHHPPRNLPTKKDSSYLIWRYIRLLLLYHPYLHYLLYVIPLEHIKDLVALRNLGFEFPSIKNNDYPNRSLAAWIGRYAWHMRTTDPCINPGPDSMP</sequence>
<evidence type="ECO:0000313" key="3">
    <source>
        <dbReference type="Proteomes" id="UP000652761"/>
    </source>
</evidence>
<dbReference type="EMBL" id="NMUH01008803">
    <property type="protein sequence ID" value="MQM19279.1"/>
    <property type="molecule type" value="Genomic_DNA"/>
</dbReference>
<evidence type="ECO:0000313" key="2">
    <source>
        <dbReference type="EMBL" id="MQM19279.1"/>
    </source>
</evidence>
<feature type="region of interest" description="Disordered" evidence="1">
    <location>
        <begin position="1"/>
        <end position="27"/>
    </location>
</feature>